<keyword evidence="6" id="KW-0130">Cell adhesion</keyword>
<evidence type="ECO:0000256" key="13">
    <source>
        <dbReference type="SAM" id="SignalP"/>
    </source>
</evidence>
<keyword evidence="5" id="KW-0677">Repeat</keyword>
<comment type="subcellular location">
    <subcellularLocation>
        <location evidence="1">Membrane</location>
        <topology evidence="1">Single-pass membrane protein</topology>
    </subcellularLocation>
</comment>
<dbReference type="InterPro" id="IPR013162">
    <property type="entry name" value="CD80_C2-set"/>
</dbReference>
<keyword evidence="9" id="KW-1015">Disulfide bond</keyword>
<reference evidence="16" key="1">
    <citation type="submission" date="2025-08" db="UniProtKB">
        <authorList>
            <consortium name="RefSeq"/>
        </authorList>
    </citation>
    <scope>IDENTIFICATION</scope>
</reference>
<dbReference type="Proteomes" id="UP000694891">
    <property type="component" value="Unplaced"/>
</dbReference>
<feature type="signal peptide" evidence="13">
    <location>
        <begin position="1"/>
        <end position="27"/>
    </location>
</feature>
<dbReference type="GO" id="GO:0005912">
    <property type="term" value="C:adherens junction"/>
    <property type="evidence" value="ECO:0007669"/>
    <property type="project" value="TreeGrafter"/>
</dbReference>
<dbReference type="GO" id="GO:0016020">
    <property type="term" value="C:membrane"/>
    <property type="evidence" value="ECO:0007669"/>
    <property type="project" value="UniProtKB-SubCell"/>
</dbReference>
<comment type="similarity">
    <text evidence="2">Belongs to the nectin family.</text>
</comment>
<keyword evidence="3 12" id="KW-0812">Transmembrane</keyword>
<evidence type="ECO:0000256" key="5">
    <source>
        <dbReference type="ARBA" id="ARBA00022737"/>
    </source>
</evidence>
<dbReference type="PANTHER" id="PTHR23277">
    <property type="entry name" value="NECTIN-RELATED"/>
    <property type="match status" value="1"/>
</dbReference>
<dbReference type="Pfam" id="PF13927">
    <property type="entry name" value="Ig_3"/>
    <property type="match status" value="1"/>
</dbReference>
<dbReference type="SUPFAM" id="SSF48726">
    <property type="entry name" value="Immunoglobulin"/>
    <property type="match status" value="3"/>
</dbReference>
<dbReference type="InterPro" id="IPR003599">
    <property type="entry name" value="Ig_sub"/>
</dbReference>
<feature type="region of interest" description="Disordered" evidence="11">
    <location>
        <begin position="364"/>
        <end position="400"/>
    </location>
</feature>
<dbReference type="SMART" id="SM00408">
    <property type="entry name" value="IGc2"/>
    <property type="match status" value="2"/>
</dbReference>
<dbReference type="InterPro" id="IPR036179">
    <property type="entry name" value="Ig-like_dom_sf"/>
</dbReference>
<evidence type="ECO:0000313" key="16">
    <source>
        <dbReference type="RefSeq" id="XP_008302426.1"/>
    </source>
</evidence>
<proteinExistence type="inferred from homology"/>
<dbReference type="RefSeq" id="XP_008302426.1">
    <property type="nucleotide sequence ID" value="XM_008304204.1"/>
</dbReference>
<dbReference type="GO" id="GO:0007157">
    <property type="term" value="P:heterophilic cell-cell adhesion via plasma membrane cell adhesion molecules"/>
    <property type="evidence" value="ECO:0007669"/>
    <property type="project" value="TreeGrafter"/>
</dbReference>
<evidence type="ECO:0000256" key="11">
    <source>
        <dbReference type="SAM" id="MobiDB-lite"/>
    </source>
</evidence>
<dbReference type="Gene3D" id="2.60.40.10">
    <property type="entry name" value="Immunoglobulins"/>
    <property type="match status" value="3"/>
</dbReference>
<dbReference type="InterPro" id="IPR013106">
    <property type="entry name" value="Ig_V-set"/>
</dbReference>
<evidence type="ECO:0000256" key="6">
    <source>
        <dbReference type="ARBA" id="ARBA00022889"/>
    </source>
</evidence>
<dbReference type="GeneID" id="103374164"/>
<keyword evidence="15" id="KW-1185">Reference proteome</keyword>
<evidence type="ECO:0000256" key="12">
    <source>
        <dbReference type="SAM" id="Phobius"/>
    </source>
</evidence>
<accession>A0A9Y4NRZ0</accession>
<name>A0A9Y4NRZ0_9TELE</name>
<evidence type="ECO:0000313" key="15">
    <source>
        <dbReference type="Proteomes" id="UP000694891"/>
    </source>
</evidence>
<keyword evidence="4 13" id="KW-0732">Signal</keyword>
<dbReference type="GO" id="GO:0007156">
    <property type="term" value="P:homophilic cell adhesion via plasma membrane adhesion molecules"/>
    <property type="evidence" value="ECO:0007669"/>
    <property type="project" value="TreeGrafter"/>
</dbReference>
<evidence type="ECO:0000256" key="1">
    <source>
        <dbReference type="ARBA" id="ARBA00004167"/>
    </source>
</evidence>
<dbReference type="InterPro" id="IPR003598">
    <property type="entry name" value="Ig_sub2"/>
</dbReference>
<gene>
    <name evidence="16" type="primary">LOC103374164</name>
</gene>
<feature type="domain" description="Ig-like" evidence="14">
    <location>
        <begin position="26"/>
        <end position="138"/>
    </location>
</feature>
<dbReference type="PROSITE" id="PS50835">
    <property type="entry name" value="IG_LIKE"/>
    <property type="match status" value="3"/>
</dbReference>
<dbReference type="Pfam" id="PF08205">
    <property type="entry name" value="C2-set_2"/>
    <property type="match status" value="1"/>
</dbReference>
<dbReference type="AlphaFoldDB" id="A0A9Y4NRZ0"/>
<dbReference type="SMART" id="SM00406">
    <property type="entry name" value="IGv"/>
    <property type="match status" value="1"/>
</dbReference>
<keyword evidence="7 12" id="KW-1133">Transmembrane helix</keyword>
<evidence type="ECO:0000256" key="3">
    <source>
        <dbReference type="ARBA" id="ARBA00022692"/>
    </source>
</evidence>
<dbReference type="CDD" id="cd00096">
    <property type="entry name" value="Ig"/>
    <property type="match status" value="1"/>
</dbReference>
<evidence type="ECO:0000256" key="10">
    <source>
        <dbReference type="ARBA" id="ARBA00023180"/>
    </source>
</evidence>
<dbReference type="SMART" id="SM00409">
    <property type="entry name" value="IG"/>
    <property type="match status" value="2"/>
</dbReference>
<dbReference type="InterPro" id="IPR007110">
    <property type="entry name" value="Ig-like_dom"/>
</dbReference>
<dbReference type="InterPro" id="IPR013783">
    <property type="entry name" value="Ig-like_fold"/>
</dbReference>
<keyword evidence="10" id="KW-0325">Glycoprotein</keyword>
<keyword evidence="8 12" id="KW-0472">Membrane</keyword>
<feature type="domain" description="Ig-like" evidence="14">
    <location>
        <begin position="142"/>
        <end position="233"/>
    </location>
</feature>
<evidence type="ECO:0000259" key="14">
    <source>
        <dbReference type="PROSITE" id="PS50835"/>
    </source>
</evidence>
<evidence type="ECO:0000256" key="7">
    <source>
        <dbReference type="ARBA" id="ARBA00022989"/>
    </source>
</evidence>
<protein>
    <submittedName>
        <fullName evidence="16">Poliovirus receptor-related protein 2-like</fullName>
    </submittedName>
</protein>
<dbReference type="PANTHER" id="PTHR23277:SF106">
    <property type="entry name" value="NECTIN-1 ISOFORM X1-RELATED"/>
    <property type="match status" value="1"/>
</dbReference>
<evidence type="ECO:0000256" key="2">
    <source>
        <dbReference type="ARBA" id="ARBA00007810"/>
    </source>
</evidence>
<evidence type="ECO:0000256" key="4">
    <source>
        <dbReference type="ARBA" id="ARBA00022729"/>
    </source>
</evidence>
<dbReference type="Pfam" id="PF07686">
    <property type="entry name" value="V-set"/>
    <property type="match status" value="1"/>
</dbReference>
<organism evidence="15 16">
    <name type="scientific">Stegastes partitus</name>
    <name type="common">bicolor damselfish</name>
    <dbReference type="NCBI Taxonomy" id="144197"/>
    <lineage>
        <taxon>Eukaryota</taxon>
        <taxon>Metazoa</taxon>
        <taxon>Chordata</taxon>
        <taxon>Craniata</taxon>
        <taxon>Vertebrata</taxon>
        <taxon>Euteleostomi</taxon>
        <taxon>Actinopterygii</taxon>
        <taxon>Neopterygii</taxon>
        <taxon>Teleostei</taxon>
        <taxon>Neoteleostei</taxon>
        <taxon>Acanthomorphata</taxon>
        <taxon>Ovalentaria</taxon>
        <taxon>Pomacentridae</taxon>
        <taxon>Stegastes</taxon>
    </lineage>
</organism>
<dbReference type="InterPro" id="IPR051427">
    <property type="entry name" value="Nectin/Nectin-like"/>
</dbReference>
<feature type="chain" id="PRO_5041415504" evidence="13">
    <location>
        <begin position="28"/>
        <end position="400"/>
    </location>
</feature>
<evidence type="ECO:0000256" key="8">
    <source>
        <dbReference type="ARBA" id="ARBA00023136"/>
    </source>
</evidence>
<sequence length="400" mass="44188">MRTGSFVRTTTCLALLLLLILTRQIKALQVIGGNATVVQGRVAVLPCTLFDTEETLSQISWQRRTREKIRTDNFYTIQSSTGPRYVNGDDDRFKFIGSFRGWNGTLLLSDVQLKDEGTYTCIFTLFPSGSHKTEIPLTVHVPPLTSLEYNIPTVGNDEVSLATCTAAGSRPPAEVRWITGTLAEELRTTTNSTQHNNGTTTTFSSLVGVPTTRINKQSVQCVITSAALSKEESLPFTIQVHFPPAEVDIVKTSHGLFECKTEANPPANFSWKRSGQSLSQSSVRADGANLHFLKLTSDLSDFYECQASNQYGRKEQKLYFEVVVTQGSFTAVLVLFILLLLLNVAAVGLLFKYGHLQRIMGGIRDSPQRQAPTTSHEPPPTDQEPTEQAPLEVPQEDSRM</sequence>
<feature type="domain" description="Ig-like" evidence="14">
    <location>
        <begin position="235"/>
        <end position="325"/>
    </location>
</feature>
<evidence type="ECO:0000256" key="9">
    <source>
        <dbReference type="ARBA" id="ARBA00023157"/>
    </source>
</evidence>
<feature type="transmembrane region" description="Helical" evidence="12">
    <location>
        <begin position="329"/>
        <end position="351"/>
    </location>
</feature>